<feature type="transmembrane region" description="Helical" evidence="5">
    <location>
        <begin position="6"/>
        <end position="23"/>
    </location>
</feature>
<dbReference type="PANTHER" id="PTHR11040:SF44">
    <property type="entry name" value="PROTEIN ZNTC-RELATED"/>
    <property type="match status" value="1"/>
</dbReference>
<accession>A0A098S133</accession>
<dbReference type="GO" id="GO:0016020">
    <property type="term" value="C:membrane"/>
    <property type="evidence" value="ECO:0007669"/>
    <property type="project" value="UniProtKB-SubCell"/>
</dbReference>
<reference evidence="6 7" key="1">
    <citation type="journal article" date="2014" name="Int. J. Syst. Evol. Microbiol.">
        <title>Phaeodactylibacter xiamenensis gen. nov., sp. nov., a member of the family Saprospiraceae isolated from the marine alga Phaeodactylum tricornutum.</title>
        <authorList>
            <person name="Chen Z.Jr."/>
            <person name="Lei X."/>
            <person name="Lai Q."/>
            <person name="Li Y."/>
            <person name="Zhang B."/>
            <person name="Zhang J."/>
            <person name="Zhang H."/>
            <person name="Yang L."/>
            <person name="Zheng W."/>
            <person name="Tian Y."/>
            <person name="Yu Z."/>
            <person name="Xu H.Jr."/>
            <person name="Zheng T."/>
        </authorList>
    </citation>
    <scope>NUCLEOTIDE SEQUENCE [LARGE SCALE GENOMIC DNA]</scope>
    <source>
        <strain evidence="6 7">KD52</strain>
    </source>
</reference>
<dbReference type="AlphaFoldDB" id="A0A098S133"/>
<keyword evidence="4 5" id="KW-0472">Membrane</keyword>
<keyword evidence="3 5" id="KW-1133">Transmembrane helix</keyword>
<dbReference type="STRING" id="1524460.IX84_23430"/>
<comment type="subcellular location">
    <subcellularLocation>
        <location evidence="1">Membrane</location>
        <topology evidence="1">Multi-pass membrane protein</topology>
    </subcellularLocation>
</comment>
<proteinExistence type="predicted"/>
<dbReference type="InterPro" id="IPR003689">
    <property type="entry name" value="ZIP"/>
</dbReference>
<keyword evidence="7" id="KW-1185">Reference proteome</keyword>
<dbReference type="RefSeq" id="WP_044226135.1">
    <property type="nucleotide sequence ID" value="NZ_JBKAGJ010000002.1"/>
</dbReference>
<evidence type="ECO:0000256" key="3">
    <source>
        <dbReference type="ARBA" id="ARBA00022989"/>
    </source>
</evidence>
<protein>
    <recommendedName>
        <fullName evidence="8">Zinc/iron permease</fullName>
    </recommendedName>
</protein>
<feature type="transmembrane region" description="Helical" evidence="5">
    <location>
        <begin position="137"/>
        <end position="158"/>
    </location>
</feature>
<feature type="transmembrane region" description="Helical" evidence="5">
    <location>
        <begin position="165"/>
        <end position="187"/>
    </location>
</feature>
<evidence type="ECO:0000256" key="4">
    <source>
        <dbReference type="ARBA" id="ARBA00023136"/>
    </source>
</evidence>
<evidence type="ECO:0008006" key="8">
    <source>
        <dbReference type="Google" id="ProtNLM"/>
    </source>
</evidence>
<dbReference type="Proteomes" id="UP000029736">
    <property type="component" value="Unassembled WGS sequence"/>
</dbReference>
<organism evidence="6 7">
    <name type="scientific">Phaeodactylibacter xiamenensis</name>
    <dbReference type="NCBI Taxonomy" id="1524460"/>
    <lineage>
        <taxon>Bacteria</taxon>
        <taxon>Pseudomonadati</taxon>
        <taxon>Bacteroidota</taxon>
        <taxon>Saprospiria</taxon>
        <taxon>Saprospirales</taxon>
        <taxon>Haliscomenobacteraceae</taxon>
        <taxon>Phaeodactylibacter</taxon>
    </lineage>
</organism>
<keyword evidence="2 5" id="KW-0812">Transmembrane</keyword>
<name>A0A098S133_9BACT</name>
<evidence type="ECO:0000256" key="1">
    <source>
        <dbReference type="ARBA" id="ARBA00004141"/>
    </source>
</evidence>
<evidence type="ECO:0000256" key="2">
    <source>
        <dbReference type="ARBA" id="ARBA00022692"/>
    </source>
</evidence>
<dbReference type="GO" id="GO:0005385">
    <property type="term" value="F:zinc ion transmembrane transporter activity"/>
    <property type="evidence" value="ECO:0007669"/>
    <property type="project" value="TreeGrafter"/>
</dbReference>
<feature type="transmembrane region" description="Helical" evidence="5">
    <location>
        <begin position="193"/>
        <end position="214"/>
    </location>
</feature>
<dbReference type="PANTHER" id="PTHR11040">
    <property type="entry name" value="ZINC/IRON TRANSPORTER"/>
    <property type="match status" value="1"/>
</dbReference>
<evidence type="ECO:0000256" key="5">
    <source>
        <dbReference type="SAM" id="Phobius"/>
    </source>
</evidence>
<feature type="transmembrane region" description="Helical" evidence="5">
    <location>
        <begin position="30"/>
        <end position="52"/>
    </location>
</feature>
<comment type="caution">
    <text evidence="6">The sequence shown here is derived from an EMBL/GenBank/DDBJ whole genome shotgun (WGS) entry which is preliminary data.</text>
</comment>
<sequence>MSLPEYIALFLTVIAGGWLSFRYSTFNDQWLKLTLSFSGAYIMGITVLHLMPGVFEQGGHNAGFWVLAGFFTQLILEQFSRGIEHGHVHAHQHEPASFAIQVMAGLSLHAFLEGMPLGYFEDFHAHHHQHEEGGQQLLIGIILHKLPAAFALVALLIRSGFNKRIAWTCLVIFALMSPLGALAAGTFNLSGAQIANLLGFVIGSFLHISTTILFEADDTHQHRVSWRKLGVIILGVALSIGADMI</sequence>
<evidence type="ECO:0000313" key="7">
    <source>
        <dbReference type="Proteomes" id="UP000029736"/>
    </source>
</evidence>
<dbReference type="Pfam" id="PF02535">
    <property type="entry name" value="Zip"/>
    <property type="match status" value="1"/>
</dbReference>
<gene>
    <name evidence="6" type="ORF">IX84_23430</name>
</gene>
<dbReference type="EMBL" id="JPOS01000082">
    <property type="protein sequence ID" value="KGE86094.1"/>
    <property type="molecule type" value="Genomic_DNA"/>
</dbReference>
<dbReference type="OrthoDB" id="654481at2"/>
<evidence type="ECO:0000313" key="6">
    <source>
        <dbReference type="EMBL" id="KGE86094.1"/>
    </source>
</evidence>